<dbReference type="Proteomes" id="UP001302978">
    <property type="component" value="Chromosome"/>
</dbReference>
<evidence type="ECO:0000313" key="8">
    <source>
        <dbReference type="EMBL" id="WNY23918.1"/>
    </source>
</evidence>
<feature type="binding site" evidence="5">
    <location>
        <position position="74"/>
    </location>
    <ligand>
        <name>[4Fe-4S] cluster</name>
        <dbReference type="ChEBI" id="CHEBI:49883"/>
        <note>4Fe-4S-S-AdoMet</note>
    </ligand>
</feature>
<dbReference type="GO" id="GO:0016740">
    <property type="term" value="F:transferase activity"/>
    <property type="evidence" value="ECO:0007669"/>
    <property type="project" value="TreeGrafter"/>
</dbReference>
<feature type="binding site" evidence="6">
    <location>
        <position position="193"/>
    </location>
    <ligand>
        <name>S-adenosyl-L-methionine</name>
        <dbReference type="ChEBI" id="CHEBI:59789"/>
    </ligand>
</feature>
<dbReference type="PIRSF" id="PIRSF004762">
    <property type="entry name" value="CHP00423"/>
    <property type="match status" value="1"/>
</dbReference>
<feature type="binding site" evidence="6">
    <location>
        <position position="317"/>
    </location>
    <ligand>
        <name>(3R)-3-methyl-D-ornithine</name>
        <dbReference type="ChEBI" id="CHEBI:64642"/>
    </ligand>
</feature>
<feature type="binding site" evidence="6">
    <location>
        <position position="185"/>
    </location>
    <ligand>
        <name>S-adenosyl-L-methionine</name>
        <dbReference type="ChEBI" id="CHEBI:59789"/>
    </ligand>
</feature>
<dbReference type="GeneID" id="85195821"/>
<feature type="binding site" evidence="6">
    <location>
        <position position="174"/>
    </location>
    <ligand>
        <name>S-adenosyl-L-methionine</name>
        <dbReference type="ChEBI" id="CHEBI:59789"/>
    </ligand>
</feature>
<reference evidence="8 9" key="1">
    <citation type="submission" date="2023-07" db="EMBL/GenBank/DDBJ databases">
        <title>Closed genoem sequence of Methanomicrococcus sp. Hf6.</title>
        <authorList>
            <person name="Poehlein A."/>
            <person name="Protasov E."/>
            <person name="Platt K."/>
            <person name="Reeh H."/>
            <person name="Daniel R."/>
            <person name="Brune A."/>
        </authorList>
    </citation>
    <scope>NUCLEOTIDE SEQUENCE [LARGE SCALE GENOMIC DNA]</scope>
    <source>
        <strain evidence="8 9">Hf6</strain>
    </source>
</reference>
<feature type="binding site" evidence="6">
    <location>
        <position position="295"/>
    </location>
    <ligand>
        <name>(3R)-3-methyl-D-ornithine</name>
        <dbReference type="ChEBI" id="CHEBI:64642"/>
    </ligand>
</feature>
<dbReference type="InterPro" id="IPR034422">
    <property type="entry name" value="HydE/PylB-like"/>
</dbReference>
<dbReference type="InterPro" id="IPR007197">
    <property type="entry name" value="rSAM"/>
</dbReference>
<dbReference type="EC" id="1.8.-.-" evidence="8"/>
<dbReference type="SFLD" id="SFLDG01060">
    <property type="entry name" value="BATS_domain_containing"/>
    <property type="match status" value="1"/>
</dbReference>
<feature type="binding site" evidence="6">
    <location>
        <position position="172"/>
    </location>
    <ligand>
        <name>(3R)-3-methyl-D-ornithine</name>
        <dbReference type="ChEBI" id="CHEBI:64642"/>
    </ligand>
</feature>
<dbReference type="CDD" id="cd01335">
    <property type="entry name" value="Radical_SAM"/>
    <property type="match status" value="1"/>
</dbReference>
<feature type="binding site" evidence="6">
    <location>
        <position position="253"/>
    </location>
    <ligand>
        <name>(3R)-3-methyl-D-ornithine</name>
        <dbReference type="ChEBI" id="CHEBI:64642"/>
    </ligand>
</feature>
<dbReference type="Pfam" id="PF04055">
    <property type="entry name" value="Radical_SAM"/>
    <property type="match status" value="1"/>
</dbReference>
<dbReference type="InterPro" id="IPR023891">
    <property type="entry name" value="Pyrrolys_PylB"/>
</dbReference>
<dbReference type="GO" id="GO:0046872">
    <property type="term" value="F:metal ion binding"/>
    <property type="evidence" value="ECO:0007669"/>
    <property type="project" value="UniProtKB-KW"/>
</dbReference>
<dbReference type="RefSeq" id="WP_316557087.1">
    <property type="nucleotide sequence ID" value="NZ_CP131059.1"/>
</dbReference>
<dbReference type="EMBL" id="CP131059">
    <property type="protein sequence ID" value="WNY23918.1"/>
    <property type="molecule type" value="Genomic_DNA"/>
</dbReference>
<evidence type="ECO:0000256" key="6">
    <source>
        <dbReference type="PIRSR" id="PIRSR004762-2"/>
    </source>
</evidence>
<evidence type="ECO:0000256" key="2">
    <source>
        <dbReference type="ARBA" id="ARBA00022723"/>
    </source>
</evidence>
<evidence type="ECO:0000313" key="9">
    <source>
        <dbReference type="Proteomes" id="UP001302978"/>
    </source>
</evidence>
<dbReference type="PANTHER" id="PTHR43726:SF1">
    <property type="entry name" value="BIOTIN SYNTHASE"/>
    <property type="match status" value="1"/>
</dbReference>
<dbReference type="AlphaFoldDB" id="A0AA97A299"/>
<dbReference type="SFLD" id="SFLDG01280">
    <property type="entry name" value="HydE/PylB-like"/>
    <property type="match status" value="1"/>
</dbReference>
<dbReference type="SFLD" id="SFLDS00029">
    <property type="entry name" value="Radical_SAM"/>
    <property type="match status" value="1"/>
</dbReference>
<keyword evidence="1 5" id="KW-0949">S-adenosyl-L-methionine</keyword>
<dbReference type="InterPro" id="IPR013785">
    <property type="entry name" value="Aldolase_TIM"/>
</dbReference>
<keyword evidence="9" id="KW-1185">Reference proteome</keyword>
<keyword evidence="5" id="KW-0004">4Fe-4S</keyword>
<organism evidence="8 9">
    <name type="scientific">Methanimicrococcus hongohii</name>
    <dbReference type="NCBI Taxonomy" id="3028295"/>
    <lineage>
        <taxon>Archaea</taxon>
        <taxon>Methanobacteriati</taxon>
        <taxon>Methanobacteriota</taxon>
        <taxon>Stenosarchaea group</taxon>
        <taxon>Methanomicrobia</taxon>
        <taxon>Methanosarcinales</taxon>
        <taxon>Methanosarcinaceae</taxon>
        <taxon>Methanimicrococcus</taxon>
    </lineage>
</organism>
<feature type="binding site" evidence="6">
    <location>
        <position position="149"/>
    </location>
    <ligand>
        <name>(3R)-3-methyl-D-ornithine</name>
        <dbReference type="ChEBI" id="CHEBI:64642"/>
    </ligand>
</feature>
<dbReference type="SMART" id="SM00729">
    <property type="entry name" value="Elp3"/>
    <property type="match status" value="1"/>
</dbReference>
<dbReference type="NCBIfam" id="TIGR03910">
    <property type="entry name" value="pyrrolys_PylB"/>
    <property type="match status" value="1"/>
</dbReference>
<keyword evidence="8" id="KW-0560">Oxidoreductase</keyword>
<gene>
    <name evidence="8" type="ORF">MmiHf6_12410</name>
</gene>
<comment type="cofactor">
    <cofactor evidence="5">
        <name>[4Fe-4S] cluster</name>
        <dbReference type="ChEBI" id="CHEBI:49883"/>
    </cofactor>
    <text evidence="5">Binds 1 [4Fe-4S] cluster. The cluster is coordinated with 3 cysteines and an exchangeable S-adenosyl-L-methionine.</text>
</comment>
<evidence type="ECO:0000256" key="5">
    <source>
        <dbReference type="PIRSR" id="PIRSR004762-1"/>
    </source>
</evidence>
<dbReference type="Gene3D" id="3.20.20.70">
    <property type="entry name" value="Aldolase class I"/>
    <property type="match status" value="1"/>
</dbReference>
<dbReference type="GO" id="GO:0071524">
    <property type="term" value="P:pyrrolysine biosynthetic process"/>
    <property type="evidence" value="ECO:0007669"/>
    <property type="project" value="InterPro"/>
</dbReference>
<evidence type="ECO:0000256" key="3">
    <source>
        <dbReference type="ARBA" id="ARBA00023004"/>
    </source>
</evidence>
<keyword evidence="2" id="KW-0479">Metal-binding</keyword>
<dbReference type="SFLD" id="SFLDF00349">
    <property type="entry name" value="3-methylornithine_synthase_(Py"/>
    <property type="match status" value="1"/>
</dbReference>
<keyword evidence="3 5" id="KW-0408">Iron</keyword>
<feature type="binding site" evidence="5">
    <location>
        <position position="78"/>
    </location>
    <ligand>
        <name>[4Fe-4S] cluster</name>
        <dbReference type="ChEBI" id="CHEBI:49883"/>
        <note>4Fe-4S-S-AdoMet</note>
    </ligand>
</feature>
<feature type="binding site" evidence="5">
    <location>
        <position position="81"/>
    </location>
    <ligand>
        <name>[4Fe-4S] cluster</name>
        <dbReference type="ChEBI" id="CHEBI:49883"/>
        <note>4Fe-4S-S-AdoMet</note>
    </ligand>
</feature>
<dbReference type="SUPFAM" id="SSF102114">
    <property type="entry name" value="Radical SAM enzymes"/>
    <property type="match status" value="1"/>
</dbReference>
<feature type="domain" description="Radical SAM core" evidence="7">
    <location>
        <begin position="56"/>
        <end position="297"/>
    </location>
</feature>
<dbReference type="PANTHER" id="PTHR43726">
    <property type="entry name" value="3-METHYLORNITHINE SYNTHASE"/>
    <property type="match status" value="1"/>
</dbReference>
<evidence type="ECO:0000259" key="7">
    <source>
        <dbReference type="PROSITE" id="PS51918"/>
    </source>
</evidence>
<dbReference type="InterPro" id="IPR006638">
    <property type="entry name" value="Elp3/MiaA/NifB-like_rSAM"/>
</dbReference>
<evidence type="ECO:0000256" key="4">
    <source>
        <dbReference type="ARBA" id="ARBA00023014"/>
    </source>
</evidence>
<dbReference type="PROSITE" id="PS51918">
    <property type="entry name" value="RADICAL_SAM"/>
    <property type="match status" value="1"/>
</dbReference>
<keyword evidence="4 5" id="KW-0411">Iron-sulfur</keyword>
<feature type="binding site" evidence="6">
    <location>
        <position position="115"/>
    </location>
    <ligand>
        <name>(3R)-3-methyl-D-ornithine</name>
        <dbReference type="ChEBI" id="CHEBI:64642"/>
    </ligand>
</feature>
<accession>A0AA97A299</accession>
<dbReference type="InterPro" id="IPR058240">
    <property type="entry name" value="rSAM_sf"/>
</dbReference>
<sequence>MTDLFSRMDDAQYCQFIEDIISKKPLTNEMIREMLSVTDRDSLKKMYDAAVAVKNHYFGKNVYLYSFVYFSTYCKNNCAFCYYNSKNKIDRYRVTPEELRKMCEELKDEGVHMIDLTMGEDPHFHNTPENLLEFVRITKEITGLPVMVSPGVVDNDFIKSLRAAGADFFALYQETYQEELYKKLRVGQSFEERTQARKNAKAAGICIEDGILTGFSKMKLSNGEPINPSVSDDIKSAIASIRGMQEADPDQVRVMTFEPQPGTPLAETTQASDLMELKVISILRFVFPDRLIPASLDVAGIPGMVDRLNAGANVVTSIISADSKLEGVVNFDRDVSLSERQRDAKSVIEKLHEMGLERGSQESFENYLNRNRSN</sequence>
<feature type="binding site" evidence="6">
    <location>
        <position position="80"/>
    </location>
    <ligand>
        <name>S-adenosyl-L-methionine</name>
        <dbReference type="ChEBI" id="CHEBI:59789"/>
    </ligand>
</feature>
<proteinExistence type="predicted"/>
<dbReference type="GO" id="GO:0051539">
    <property type="term" value="F:4 iron, 4 sulfur cluster binding"/>
    <property type="evidence" value="ECO:0007669"/>
    <property type="project" value="UniProtKB-KW"/>
</dbReference>
<dbReference type="GO" id="GO:0016491">
    <property type="term" value="F:oxidoreductase activity"/>
    <property type="evidence" value="ECO:0007669"/>
    <property type="project" value="UniProtKB-KW"/>
</dbReference>
<feature type="binding site" evidence="6">
    <location>
        <position position="316"/>
    </location>
    <ligand>
        <name>(3R)-3-methyl-D-ornithine</name>
        <dbReference type="ChEBI" id="CHEBI:64642"/>
    </ligand>
</feature>
<protein>
    <submittedName>
        <fullName evidence="8">[FeFe] hydrogenase maturase subunit HydE</fullName>
        <ecNumber evidence="8">1.8.-.-</ecNumber>
    </submittedName>
</protein>
<dbReference type="KEGG" id="mehf:MmiHf6_12410"/>
<evidence type="ECO:0000256" key="1">
    <source>
        <dbReference type="ARBA" id="ARBA00022691"/>
    </source>
</evidence>
<name>A0AA97A299_9EURY</name>